<dbReference type="EMBL" id="SCLC01001782">
    <property type="protein sequence ID" value="MBF4438185.1"/>
    <property type="molecule type" value="Genomic_DNA"/>
</dbReference>
<comment type="caution">
    <text evidence="2">The sequence shown here is derived from an EMBL/GenBank/DDBJ whole genome shotgun (WGS) entry which is preliminary data.</text>
</comment>
<proteinExistence type="predicted"/>
<keyword evidence="3" id="KW-1185">Reference proteome</keyword>
<protein>
    <submittedName>
        <fullName evidence="2">Uncharacterized protein</fullName>
    </submittedName>
</protein>
<dbReference type="AlphaFoldDB" id="A0AAW4BJH6"/>
<dbReference type="RefSeq" id="WP_194663865.1">
    <property type="nucleotide sequence ID" value="NZ_RDPI01000019.1"/>
</dbReference>
<dbReference type="EMBL" id="RDPI01000019">
    <property type="protein sequence ID" value="MBF4374403.1"/>
    <property type="molecule type" value="Genomic_DNA"/>
</dbReference>
<evidence type="ECO:0000313" key="4">
    <source>
        <dbReference type="Proteomes" id="UP000786185"/>
    </source>
</evidence>
<sequence>MTIEDTMSRMDLLGSRINEATATKLEIIEWFELTNNGNHIKGAAIQLLKKWATTDYGDGYFDGFVEAKNLYEKDIDISNYTKKNIIELSAVAESNFDSQNNQNG</sequence>
<accession>A0AAW4BJH6</accession>
<name>A0AAW4BJH6_VIBAN</name>
<dbReference type="Proteomes" id="UP000786185">
    <property type="component" value="Unassembled WGS sequence"/>
</dbReference>
<evidence type="ECO:0000313" key="3">
    <source>
        <dbReference type="Proteomes" id="UP000726136"/>
    </source>
</evidence>
<dbReference type="Proteomes" id="UP000726136">
    <property type="component" value="Unassembled WGS sequence"/>
</dbReference>
<evidence type="ECO:0000313" key="1">
    <source>
        <dbReference type="EMBL" id="MBF4374403.1"/>
    </source>
</evidence>
<evidence type="ECO:0000313" key="2">
    <source>
        <dbReference type="EMBL" id="MBF4438185.1"/>
    </source>
</evidence>
<gene>
    <name evidence="1" type="ORF">EAY46_15145</name>
    <name evidence="2" type="ORF">ERJ77_27615</name>
</gene>
<reference evidence="2 3" key="1">
    <citation type="journal article" date="2021" name="PeerJ">
        <title>Analysis of 44 Vibrio anguillarum genomes reveals high genetic diversity.</title>
        <authorList>
            <person name="Hansen M.J."/>
            <person name="Dalsgaard I."/>
        </authorList>
    </citation>
    <scope>NUCLEOTIDE SEQUENCE</scope>
    <source>
        <strain evidence="1 3">040915-1/1B</strain>
        <strain evidence="2">850617-1/1</strain>
    </source>
</reference>
<organism evidence="2 4">
    <name type="scientific">Vibrio anguillarum</name>
    <name type="common">Listonella anguillarum</name>
    <dbReference type="NCBI Taxonomy" id="55601"/>
    <lineage>
        <taxon>Bacteria</taxon>
        <taxon>Pseudomonadati</taxon>
        <taxon>Pseudomonadota</taxon>
        <taxon>Gammaproteobacteria</taxon>
        <taxon>Vibrionales</taxon>
        <taxon>Vibrionaceae</taxon>
        <taxon>Vibrio</taxon>
    </lineage>
</organism>